<feature type="compositionally biased region" description="Low complexity" evidence="1">
    <location>
        <begin position="121"/>
        <end position="145"/>
    </location>
</feature>
<sequence length="161" mass="17333">MSRISALVVATGLALAVCAPAYAQQGRGQGAQAPQSLGNQQQSDQDQVYGYQLMTPEERAAHRNQLRSLKTQQERDAFRMQHHQQMQQRAAERGVKLPDVPLGQAGGMGMGRGMGPGAGAGMQRNQQQAGQPAQQQATTPQSRQGAPKAEEQQEKDDGKDN</sequence>
<feature type="compositionally biased region" description="Polar residues" evidence="1">
    <location>
        <begin position="36"/>
        <end position="46"/>
    </location>
</feature>
<name>A0A286CWW2_9GAMM</name>
<keyword evidence="4" id="KW-1185">Reference proteome</keyword>
<feature type="compositionally biased region" description="Low complexity" evidence="1">
    <location>
        <begin position="25"/>
        <end position="35"/>
    </location>
</feature>
<accession>A0A286CWW2</accession>
<protein>
    <submittedName>
        <fullName evidence="3">Uncharacterized protein</fullName>
    </submittedName>
</protein>
<dbReference type="Proteomes" id="UP000219374">
    <property type="component" value="Unassembled WGS sequence"/>
</dbReference>
<evidence type="ECO:0000256" key="2">
    <source>
        <dbReference type="SAM" id="SignalP"/>
    </source>
</evidence>
<proteinExistence type="predicted"/>
<reference evidence="3 4" key="1">
    <citation type="submission" date="2017-09" db="EMBL/GenBank/DDBJ databases">
        <authorList>
            <person name="Ehlers B."/>
            <person name="Leendertz F.H."/>
        </authorList>
    </citation>
    <scope>NUCLEOTIDE SEQUENCE [LARGE SCALE GENOMIC DNA]</scope>
    <source>
        <strain evidence="3 4">CGMCC 1.10978</strain>
    </source>
</reference>
<feature type="chain" id="PRO_5012899756" evidence="2">
    <location>
        <begin position="24"/>
        <end position="161"/>
    </location>
</feature>
<keyword evidence="2" id="KW-0732">Signal</keyword>
<gene>
    <name evidence="3" type="ORF">SAMN06296416_101343</name>
</gene>
<feature type="compositionally biased region" description="Basic and acidic residues" evidence="1">
    <location>
        <begin position="148"/>
        <end position="161"/>
    </location>
</feature>
<dbReference type="AlphaFoldDB" id="A0A286CWW2"/>
<organism evidence="3 4">
    <name type="scientific">Pseudoxanthomonas wuyuanensis</name>
    <dbReference type="NCBI Taxonomy" id="1073196"/>
    <lineage>
        <taxon>Bacteria</taxon>
        <taxon>Pseudomonadati</taxon>
        <taxon>Pseudomonadota</taxon>
        <taxon>Gammaproteobacteria</taxon>
        <taxon>Lysobacterales</taxon>
        <taxon>Lysobacteraceae</taxon>
        <taxon>Pseudoxanthomonas</taxon>
    </lineage>
</organism>
<evidence type="ECO:0000313" key="3">
    <source>
        <dbReference type="EMBL" id="SOD50858.1"/>
    </source>
</evidence>
<dbReference type="EMBL" id="OCND01000001">
    <property type="protein sequence ID" value="SOD50858.1"/>
    <property type="molecule type" value="Genomic_DNA"/>
</dbReference>
<feature type="signal peptide" evidence="2">
    <location>
        <begin position="1"/>
        <end position="23"/>
    </location>
</feature>
<evidence type="ECO:0000313" key="4">
    <source>
        <dbReference type="Proteomes" id="UP000219374"/>
    </source>
</evidence>
<feature type="region of interest" description="Disordered" evidence="1">
    <location>
        <begin position="25"/>
        <end position="161"/>
    </location>
</feature>
<feature type="compositionally biased region" description="Gly residues" evidence="1">
    <location>
        <begin position="104"/>
        <end position="120"/>
    </location>
</feature>
<evidence type="ECO:0000256" key="1">
    <source>
        <dbReference type="SAM" id="MobiDB-lite"/>
    </source>
</evidence>